<feature type="region of interest" description="Disordered" evidence="4">
    <location>
        <begin position="287"/>
        <end position="313"/>
    </location>
</feature>
<evidence type="ECO:0000256" key="3">
    <source>
        <dbReference type="ARBA" id="ARBA00022801"/>
    </source>
</evidence>
<keyword evidence="3" id="KW-0378">Hydrolase</keyword>
<protein>
    <submittedName>
        <fullName evidence="6">NaeI family type II restriction endonuclease</fullName>
    </submittedName>
</protein>
<evidence type="ECO:0000313" key="7">
    <source>
        <dbReference type="Proteomes" id="UP001151002"/>
    </source>
</evidence>
<dbReference type="InterPro" id="IPR036388">
    <property type="entry name" value="WH-like_DNA-bd_sf"/>
</dbReference>
<feature type="domain" description="Type II restriction enzyme NaeI" evidence="5">
    <location>
        <begin position="28"/>
        <end position="303"/>
    </location>
</feature>
<sequence length="313" mass="34674">MEISSDDDVQVVKEELERRAGGANALTERIGNVLRRSLDRSYEGLTTGRFHLAQLSKTEKAHTGSLFEVELQKEFDLADGHQTDYQILGMDVDAKYTHSRKGSSPSWMIGPEIEGSIALIATADDYQSVWSAWLVWITPGRRNAGANRDSKASLNDAGKEARVSIAVDAPLPANTLLQRPGDAYEVMKFQGPMDGQKRILELCRRFEGILLSRTTVVTVAKQLDGPKRMRENGGARTRLANDGYIIIGNEARYDRVIRALKLQQPAKGEFIPLKVVRAHPEDAEPFFLDSDGTEWRRARPSEPGSGIPKLASS</sequence>
<name>A0ABT4B7I3_9ACTN</name>
<dbReference type="RefSeq" id="WP_267566946.1">
    <property type="nucleotide sequence ID" value="NZ_JAPNTZ010000012.1"/>
</dbReference>
<dbReference type="GO" id="GO:0004519">
    <property type="term" value="F:endonuclease activity"/>
    <property type="evidence" value="ECO:0007669"/>
    <property type="project" value="UniProtKB-KW"/>
</dbReference>
<comment type="caution">
    <text evidence="6">The sequence shown here is derived from an EMBL/GenBank/DDBJ whole genome shotgun (WGS) entry which is preliminary data.</text>
</comment>
<dbReference type="EMBL" id="JAPNTZ010000012">
    <property type="protein sequence ID" value="MCY1142472.1"/>
    <property type="molecule type" value="Genomic_DNA"/>
</dbReference>
<evidence type="ECO:0000256" key="4">
    <source>
        <dbReference type="SAM" id="MobiDB-lite"/>
    </source>
</evidence>
<dbReference type="Proteomes" id="UP001151002">
    <property type="component" value="Unassembled WGS sequence"/>
</dbReference>
<dbReference type="InterPro" id="IPR011335">
    <property type="entry name" value="Restrct_endonuc-II-like"/>
</dbReference>
<keyword evidence="2 6" id="KW-0255">Endonuclease</keyword>
<keyword evidence="1" id="KW-0540">Nuclease</keyword>
<evidence type="ECO:0000313" key="6">
    <source>
        <dbReference type="EMBL" id="MCY1142472.1"/>
    </source>
</evidence>
<dbReference type="Pfam" id="PF09126">
    <property type="entry name" value="NaeI"/>
    <property type="match status" value="1"/>
</dbReference>
<evidence type="ECO:0000259" key="5">
    <source>
        <dbReference type="Pfam" id="PF09126"/>
    </source>
</evidence>
<dbReference type="Gene3D" id="1.10.10.10">
    <property type="entry name" value="Winged helix-like DNA-binding domain superfamily/Winged helix DNA-binding domain"/>
    <property type="match status" value="1"/>
</dbReference>
<proteinExistence type="predicted"/>
<gene>
    <name evidence="6" type="ORF">OWR29_31115</name>
</gene>
<dbReference type="CDD" id="cd22338">
    <property type="entry name" value="NaeI-like"/>
    <property type="match status" value="1"/>
</dbReference>
<dbReference type="InterPro" id="IPR037057">
    <property type="entry name" value="DNA_rep_MutH/T2_RE_sf"/>
</dbReference>
<evidence type="ECO:0000256" key="1">
    <source>
        <dbReference type="ARBA" id="ARBA00022722"/>
    </source>
</evidence>
<evidence type="ECO:0000256" key="2">
    <source>
        <dbReference type="ARBA" id="ARBA00022759"/>
    </source>
</evidence>
<dbReference type="Gene3D" id="3.40.600.10">
    <property type="entry name" value="DNA mismatch repair MutH/Restriction endonuclease, type II"/>
    <property type="match status" value="1"/>
</dbReference>
<organism evidence="6 7">
    <name type="scientific">Paractinoplanes pyxinae</name>
    <dbReference type="NCBI Taxonomy" id="2997416"/>
    <lineage>
        <taxon>Bacteria</taxon>
        <taxon>Bacillati</taxon>
        <taxon>Actinomycetota</taxon>
        <taxon>Actinomycetes</taxon>
        <taxon>Micromonosporales</taxon>
        <taxon>Micromonosporaceae</taxon>
        <taxon>Paractinoplanes</taxon>
    </lineage>
</organism>
<keyword evidence="7" id="KW-1185">Reference proteome</keyword>
<dbReference type="InterPro" id="IPR015210">
    <property type="entry name" value="NaeI"/>
</dbReference>
<accession>A0ABT4B7I3</accession>
<reference evidence="6" key="1">
    <citation type="submission" date="2022-11" db="EMBL/GenBank/DDBJ databases">
        <authorList>
            <person name="Somphong A."/>
            <person name="Phongsopitanun W."/>
        </authorList>
    </citation>
    <scope>NUCLEOTIDE SEQUENCE</scope>
    <source>
        <strain evidence="6">Pm04-4</strain>
    </source>
</reference>
<dbReference type="SUPFAM" id="SSF52980">
    <property type="entry name" value="Restriction endonuclease-like"/>
    <property type="match status" value="1"/>
</dbReference>